<sequence>MGTCAPVPSQHPLKKPDTAQSVSVIPALIGTDQEDSWYFLDISPALGSPVSQRNQQRMKEQDIQYLPLAYVLIDMSIE</sequence>
<evidence type="ECO:0000313" key="2">
    <source>
        <dbReference type="Proteomes" id="UP000001075"/>
    </source>
</evidence>
<dbReference type="EMBL" id="JH079945">
    <property type="protein sequence ID" value="EGV91146.1"/>
    <property type="molecule type" value="Genomic_DNA"/>
</dbReference>
<accession>G3IQD7</accession>
<evidence type="ECO:0000313" key="1">
    <source>
        <dbReference type="EMBL" id="EGV91146.1"/>
    </source>
</evidence>
<dbReference type="InParanoid" id="G3IQD7"/>
<gene>
    <name evidence="1" type="ORF">I79_026267</name>
</gene>
<name>G3IQD7_CRIGR</name>
<dbReference type="Proteomes" id="UP000001075">
    <property type="component" value="Unassembled WGS sequence"/>
</dbReference>
<reference evidence="2" key="1">
    <citation type="journal article" date="2011" name="Nat. Biotechnol.">
        <title>The genomic sequence of the Chinese hamster ovary (CHO)-K1 cell line.</title>
        <authorList>
            <person name="Xu X."/>
            <person name="Nagarajan H."/>
            <person name="Lewis N.E."/>
            <person name="Pan S."/>
            <person name="Cai Z."/>
            <person name="Liu X."/>
            <person name="Chen W."/>
            <person name="Xie M."/>
            <person name="Wang W."/>
            <person name="Hammond S."/>
            <person name="Andersen M.R."/>
            <person name="Neff N."/>
            <person name="Passarelli B."/>
            <person name="Koh W."/>
            <person name="Fan H.C."/>
            <person name="Wang J."/>
            <person name="Gui Y."/>
            <person name="Lee K.H."/>
            <person name="Betenbaugh M.J."/>
            <person name="Quake S.R."/>
            <person name="Famili I."/>
            <person name="Palsson B.O."/>
            <person name="Wang J."/>
        </authorList>
    </citation>
    <scope>NUCLEOTIDE SEQUENCE [LARGE SCALE GENOMIC DNA]</scope>
    <source>
        <strain evidence="2">CHO K1 cell line</strain>
    </source>
</reference>
<proteinExistence type="predicted"/>
<protein>
    <submittedName>
        <fullName evidence="1">Uncharacterized protein</fullName>
    </submittedName>
</protein>
<dbReference type="AlphaFoldDB" id="G3IQD7"/>
<organism evidence="1 2">
    <name type="scientific">Cricetulus griseus</name>
    <name type="common">Chinese hamster</name>
    <name type="synonym">Cricetulus barabensis griseus</name>
    <dbReference type="NCBI Taxonomy" id="10029"/>
    <lineage>
        <taxon>Eukaryota</taxon>
        <taxon>Metazoa</taxon>
        <taxon>Chordata</taxon>
        <taxon>Craniata</taxon>
        <taxon>Vertebrata</taxon>
        <taxon>Euteleostomi</taxon>
        <taxon>Mammalia</taxon>
        <taxon>Eutheria</taxon>
        <taxon>Euarchontoglires</taxon>
        <taxon>Glires</taxon>
        <taxon>Rodentia</taxon>
        <taxon>Myomorpha</taxon>
        <taxon>Muroidea</taxon>
        <taxon>Cricetidae</taxon>
        <taxon>Cricetinae</taxon>
        <taxon>Cricetulus</taxon>
    </lineage>
</organism>